<dbReference type="GO" id="GO:0005886">
    <property type="term" value="C:plasma membrane"/>
    <property type="evidence" value="ECO:0007669"/>
    <property type="project" value="TreeGrafter"/>
</dbReference>
<organism evidence="8 9">
    <name type="scientific">Phytophthora fragariae</name>
    <dbReference type="NCBI Taxonomy" id="53985"/>
    <lineage>
        <taxon>Eukaryota</taxon>
        <taxon>Sar</taxon>
        <taxon>Stramenopiles</taxon>
        <taxon>Oomycota</taxon>
        <taxon>Peronosporomycetes</taxon>
        <taxon>Peronosporales</taxon>
        <taxon>Peronosporaceae</taxon>
        <taxon>Phytophthora</taxon>
    </lineage>
</organism>
<evidence type="ECO:0000256" key="1">
    <source>
        <dbReference type="ARBA" id="ARBA00004141"/>
    </source>
</evidence>
<evidence type="ECO:0000256" key="5">
    <source>
        <dbReference type="ARBA" id="ARBA00022989"/>
    </source>
</evidence>
<evidence type="ECO:0000256" key="4">
    <source>
        <dbReference type="ARBA" id="ARBA00022692"/>
    </source>
</evidence>
<comment type="subcellular location">
    <subcellularLocation>
        <location evidence="1">Membrane</location>
        <topology evidence="1">Multi-pass membrane protein</topology>
    </subcellularLocation>
</comment>
<dbReference type="GO" id="GO:0015606">
    <property type="term" value="F:spermidine transmembrane transporter activity"/>
    <property type="evidence" value="ECO:0007669"/>
    <property type="project" value="TreeGrafter"/>
</dbReference>
<dbReference type="InterPro" id="IPR038377">
    <property type="entry name" value="Na/Glc_symporter_sf"/>
</dbReference>
<dbReference type="PANTHER" id="PTHR48086">
    <property type="entry name" value="SODIUM/PROLINE SYMPORTER-RELATED"/>
    <property type="match status" value="1"/>
</dbReference>
<dbReference type="PROSITE" id="PS50283">
    <property type="entry name" value="NA_SOLUT_SYMP_3"/>
    <property type="match status" value="1"/>
</dbReference>
<keyword evidence="6 7" id="KW-0472">Membrane</keyword>
<evidence type="ECO:0000256" key="3">
    <source>
        <dbReference type="ARBA" id="ARBA00022448"/>
    </source>
</evidence>
<evidence type="ECO:0008006" key="10">
    <source>
        <dbReference type="Google" id="ProtNLM"/>
    </source>
</evidence>
<dbReference type="Proteomes" id="UP000486351">
    <property type="component" value="Unassembled WGS sequence"/>
</dbReference>
<comment type="similarity">
    <text evidence="2">Belongs to the sodium:solute symporter (SSF) (TC 2.A.21) family.</text>
</comment>
<dbReference type="InterPro" id="IPR001734">
    <property type="entry name" value="Na/solute_symporter"/>
</dbReference>
<protein>
    <recommendedName>
        <fullName evidence="10">Sodium/solute symporter</fullName>
    </recommendedName>
</protein>
<feature type="transmembrane region" description="Helical" evidence="7">
    <location>
        <begin position="246"/>
        <end position="269"/>
    </location>
</feature>
<comment type="caution">
    <text evidence="8">The sequence shown here is derived from an EMBL/GenBank/DDBJ whole genome shotgun (WGS) entry which is preliminary data.</text>
</comment>
<feature type="transmembrane region" description="Helical" evidence="7">
    <location>
        <begin position="143"/>
        <end position="161"/>
    </location>
</feature>
<feature type="transmembrane region" description="Helical" evidence="7">
    <location>
        <begin position="212"/>
        <end position="234"/>
    </location>
</feature>
<evidence type="ECO:0000256" key="2">
    <source>
        <dbReference type="ARBA" id="ARBA00006434"/>
    </source>
</evidence>
<evidence type="ECO:0000313" key="8">
    <source>
        <dbReference type="EMBL" id="KAE9307044.1"/>
    </source>
</evidence>
<feature type="transmembrane region" description="Helical" evidence="7">
    <location>
        <begin position="392"/>
        <end position="414"/>
    </location>
</feature>
<keyword evidence="3" id="KW-0813">Transport</keyword>
<feature type="transmembrane region" description="Helical" evidence="7">
    <location>
        <begin position="289"/>
        <end position="313"/>
    </location>
</feature>
<keyword evidence="5 7" id="KW-1133">Transmembrane helix</keyword>
<dbReference type="EMBL" id="QXFY01001901">
    <property type="protein sequence ID" value="KAE9307044.1"/>
    <property type="molecule type" value="Genomic_DNA"/>
</dbReference>
<feature type="transmembrane region" description="Helical" evidence="7">
    <location>
        <begin position="57"/>
        <end position="77"/>
    </location>
</feature>
<accession>A0A6G0QWV8</accession>
<feature type="transmembrane region" description="Helical" evidence="7">
    <location>
        <begin position="368"/>
        <end position="386"/>
    </location>
</feature>
<reference evidence="8 9" key="1">
    <citation type="submission" date="2018-09" db="EMBL/GenBank/DDBJ databases">
        <title>Genomic investigation of the strawberry pathogen Phytophthora fragariae indicates pathogenicity is determined by transcriptional variation in three key races.</title>
        <authorList>
            <person name="Adams T.M."/>
            <person name="Armitage A.D."/>
            <person name="Sobczyk M.K."/>
            <person name="Bates H.J."/>
            <person name="Dunwell J.M."/>
            <person name="Nellist C.F."/>
            <person name="Harrison R.J."/>
        </authorList>
    </citation>
    <scope>NUCLEOTIDE SEQUENCE [LARGE SCALE GENOMIC DNA]</scope>
    <source>
        <strain evidence="8 9">NOV-77</strain>
    </source>
</reference>
<evidence type="ECO:0000256" key="7">
    <source>
        <dbReference type="SAM" id="Phobius"/>
    </source>
</evidence>
<feature type="transmembrane region" description="Helical" evidence="7">
    <location>
        <begin position="181"/>
        <end position="200"/>
    </location>
</feature>
<keyword evidence="4 7" id="KW-0812">Transmembrane</keyword>
<dbReference type="PANTHER" id="PTHR48086:SF10">
    <property type="entry name" value="AGR155CP"/>
    <property type="match status" value="1"/>
</dbReference>
<evidence type="ECO:0000313" key="9">
    <source>
        <dbReference type="Proteomes" id="UP000486351"/>
    </source>
</evidence>
<feature type="transmembrane region" description="Helical" evidence="7">
    <location>
        <begin position="462"/>
        <end position="483"/>
    </location>
</feature>
<gene>
    <name evidence="8" type="ORF">PF008_g21330</name>
</gene>
<feature type="transmembrane region" description="Helical" evidence="7">
    <location>
        <begin position="421"/>
        <end position="442"/>
    </location>
</feature>
<feature type="transmembrane region" description="Helical" evidence="7">
    <location>
        <begin position="15"/>
        <end position="37"/>
    </location>
</feature>
<dbReference type="Gene3D" id="1.20.1730.10">
    <property type="entry name" value="Sodium/glucose cotransporter"/>
    <property type="match status" value="1"/>
</dbReference>
<feature type="transmembrane region" description="Helical" evidence="7">
    <location>
        <begin position="333"/>
        <end position="356"/>
    </location>
</feature>
<dbReference type="InterPro" id="IPR050277">
    <property type="entry name" value="Sodium:Solute_Symporter"/>
</dbReference>
<evidence type="ECO:0000256" key="6">
    <source>
        <dbReference type="ARBA" id="ARBA00023136"/>
    </source>
</evidence>
<name>A0A6G0QWV8_9STRA</name>
<sequence length="551" mass="59709">MDDSLQASKSPRGNLIRVIPAEGLLLLLTVDTCALLFSCCRRISLKPDPAQEMLASGVTYGVMIATLVAVAAYAIVVSRRMEVNSAKNFVSAKNSTEARLVLLFRWNGVMDPFLLPADRVVGPYTRSALGENVTMTDVVARRFGYIMQVYIGLISVFYQFISLASELTCVAQLTTMLSPNAHPLIPILVVVFLTNLYLLIGGLRASLATDVWQGIGVIALLAVVCIAMCVHVSIPEGAWSRTNVAAFTVAGFETLVTLVIAVTASNFFFTGFWQRVYAAYDDHTLRKAAFMACGIIIPFTVALALAGMVSYLAYPDGDLFFAILIDMGRGWEVLIVIVIAMLASGVSDSIQIGIAAELTTCFPKLSLLYARVIVALLNVPAIVIGYQQYDILNLFLIADLLCTAAVGPMLLGVWKRANRTGALAGSAAGLITIFVCGVIAQGKFVGGFNWFILPEGLYSQNSMITFIVALVVPPVVTVVVSLMTPKSDDPVTDGSYLLEHSFPCSSDQGLKGQIRRYARGLFYMYSLFFKACVILQEQTNDRVVPALRCEE</sequence>
<proteinExistence type="inferred from homology"/>
<dbReference type="AlphaFoldDB" id="A0A6G0QWV8"/>